<evidence type="ECO:0000256" key="9">
    <source>
        <dbReference type="ARBA" id="ARBA00048090"/>
    </source>
</evidence>
<keyword evidence="5 10" id="KW-0547">Nucleotide-binding</keyword>
<evidence type="ECO:0000256" key="5">
    <source>
        <dbReference type="ARBA" id="ARBA00022741"/>
    </source>
</evidence>
<evidence type="ECO:0000313" key="11">
    <source>
        <dbReference type="EMBL" id="MCP8897938.1"/>
    </source>
</evidence>
<dbReference type="PANTHER" id="PTHR43442:SF3">
    <property type="entry name" value="GLUCONOKINASE-RELATED"/>
    <property type="match status" value="1"/>
</dbReference>
<comment type="similarity">
    <text evidence="2 10">Belongs to the gluconokinase GntK/GntV family.</text>
</comment>
<dbReference type="NCBIfam" id="TIGR01313">
    <property type="entry name" value="therm_gnt_kin"/>
    <property type="match status" value="1"/>
</dbReference>
<sequence length="175" mass="19376">MPVTPNKLCPSANLIVVMGVSGSGKSTVAQALAEQLDYCYLDADDFHSTEAKACMAAGKPLTDEQRAPWVHNICAYLTQCAQKEQSCTLAFSGLRRSHREQLRQLPFRVVFLYLDGSQALIAERMSRRSDHFMPPSLLNSQFASMETSDNEPDVIPIDISQPPQMVLEQCLTSLP</sequence>
<evidence type="ECO:0000256" key="8">
    <source>
        <dbReference type="ARBA" id="ARBA00023064"/>
    </source>
</evidence>
<evidence type="ECO:0000256" key="2">
    <source>
        <dbReference type="ARBA" id="ARBA00008420"/>
    </source>
</evidence>
<reference evidence="11" key="1">
    <citation type="submission" date="2022-05" db="EMBL/GenBank/DDBJ databases">
        <authorList>
            <person name="Sun H.-N."/>
        </authorList>
    </citation>
    <scope>NUCLEOTIDE SEQUENCE</scope>
    <source>
        <strain evidence="11">HB14</strain>
    </source>
</reference>
<comment type="catalytic activity">
    <reaction evidence="9 10">
        <text>D-gluconate + ATP = 6-phospho-D-gluconate + ADP + H(+)</text>
        <dbReference type="Rhea" id="RHEA:19433"/>
        <dbReference type="ChEBI" id="CHEBI:15378"/>
        <dbReference type="ChEBI" id="CHEBI:18391"/>
        <dbReference type="ChEBI" id="CHEBI:30616"/>
        <dbReference type="ChEBI" id="CHEBI:58759"/>
        <dbReference type="ChEBI" id="CHEBI:456216"/>
        <dbReference type="EC" id="2.7.1.12"/>
    </reaction>
</comment>
<dbReference type="EC" id="2.7.1.12" evidence="3 10"/>
<name>A0A9X2HZE4_9GAMM</name>
<dbReference type="GO" id="GO:0046316">
    <property type="term" value="F:gluconokinase activity"/>
    <property type="evidence" value="ECO:0007669"/>
    <property type="project" value="UniProtKB-EC"/>
</dbReference>
<evidence type="ECO:0000256" key="10">
    <source>
        <dbReference type="RuleBase" id="RU363066"/>
    </source>
</evidence>
<keyword evidence="6 10" id="KW-0418">Kinase</keyword>
<dbReference type="RefSeq" id="WP_253966235.1">
    <property type="nucleotide sequence ID" value="NZ_JAMFTH010000001.1"/>
</dbReference>
<proteinExistence type="inferred from homology"/>
<evidence type="ECO:0000256" key="1">
    <source>
        <dbReference type="ARBA" id="ARBA00004761"/>
    </source>
</evidence>
<evidence type="ECO:0000256" key="7">
    <source>
        <dbReference type="ARBA" id="ARBA00022840"/>
    </source>
</evidence>
<dbReference type="SUPFAM" id="SSF52540">
    <property type="entry name" value="P-loop containing nucleoside triphosphate hydrolases"/>
    <property type="match status" value="1"/>
</dbReference>
<dbReference type="EMBL" id="JAMFTH010000001">
    <property type="protein sequence ID" value="MCP8897938.1"/>
    <property type="molecule type" value="Genomic_DNA"/>
</dbReference>
<dbReference type="Proteomes" id="UP001139319">
    <property type="component" value="Unassembled WGS sequence"/>
</dbReference>
<reference evidence="11" key="2">
    <citation type="submission" date="2023-01" db="EMBL/GenBank/DDBJ databases">
        <title>Gilvimarinus xylanilyticus HB14 isolated from Caulerpa lentillifera aquaculture base in Hainan, China.</title>
        <authorList>
            <person name="Zhang Y.-J."/>
        </authorList>
    </citation>
    <scope>NUCLEOTIDE SEQUENCE</scope>
    <source>
        <strain evidence="11">HB14</strain>
    </source>
</reference>
<organism evidence="11 12">
    <name type="scientific">Gilvimarinus xylanilyticus</name>
    <dbReference type="NCBI Taxonomy" id="2944139"/>
    <lineage>
        <taxon>Bacteria</taxon>
        <taxon>Pseudomonadati</taxon>
        <taxon>Pseudomonadota</taxon>
        <taxon>Gammaproteobacteria</taxon>
        <taxon>Cellvibrionales</taxon>
        <taxon>Cellvibrionaceae</taxon>
        <taxon>Gilvimarinus</taxon>
    </lineage>
</organism>
<dbReference type="Gene3D" id="3.40.50.300">
    <property type="entry name" value="P-loop containing nucleotide triphosphate hydrolases"/>
    <property type="match status" value="1"/>
</dbReference>
<evidence type="ECO:0000256" key="3">
    <source>
        <dbReference type="ARBA" id="ARBA00012054"/>
    </source>
</evidence>
<dbReference type="AlphaFoldDB" id="A0A9X2HZE4"/>
<dbReference type="InterPro" id="IPR006001">
    <property type="entry name" value="Therm_gnt_kin"/>
</dbReference>
<evidence type="ECO:0000313" key="12">
    <source>
        <dbReference type="Proteomes" id="UP001139319"/>
    </source>
</evidence>
<accession>A0A9X2HZE4</accession>
<keyword evidence="7 10" id="KW-0067">ATP-binding</keyword>
<comment type="pathway">
    <text evidence="1">Carbohydrate acid metabolism.</text>
</comment>
<gene>
    <name evidence="11" type="ORF">M6D89_01345</name>
</gene>
<comment type="caution">
    <text evidence="11">The sequence shown here is derived from an EMBL/GenBank/DDBJ whole genome shotgun (WGS) entry which is preliminary data.</text>
</comment>
<dbReference type="InterPro" id="IPR027417">
    <property type="entry name" value="P-loop_NTPase"/>
</dbReference>
<dbReference type="PANTHER" id="PTHR43442">
    <property type="entry name" value="GLUCONOKINASE-RELATED"/>
    <property type="match status" value="1"/>
</dbReference>
<dbReference type="Pfam" id="PF13671">
    <property type="entry name" value="AAA_33"/>
    <property type="match status" value="1"/>
</dbReference>
<dbReference type="FunFam" id="3.40.50.300:FF:000522">
    <property type="entry name" value="Gluconokinase"/>
    <property type="match status" value="1"/>
</dbReference>
<dbReference type="CDD" id="cd02021">
    <property type="entry name" value="GntK"/>
    <property type="match status" value="1"/>
</dbReference>
<keyword evidence="12" id="KW-1185">Reference proteome</keyword>
<dbReference type="GO" id="GO:0005524">
    <property type="term" value="F:ATP binding"/>
    <property type="evidence" value="ECO:0007669"/>
    <property type="project" value="UniProtKB-KW"/>
</dbReference>
<evidence type="ECO:0000256" key="4">
    <source>
        <dbReference type="ARBA" id="ARBA00022679"/>
    </source>
</evidence>
<keyword evidence="4 10" id="KW-0808">Transferase</keyword>
<dbReference type="GO" id="GO:0019521">
    <property type="term" value="P:D-gluconate metabolic process"/>
    <property type="evidence" value="ECO:0007669"/>
    <property type="project" value="UniProtKB-KW"/>
</dbReference>
<keyword evidence="8" id="KW-0311">Gluconate utilization</keyword>
<dbReference type="GO" id="GO:0005737">
    <property type="term" value="C:cytoplasm"/>
    <property type="evidence" value="ECO:0007669"/>
    <property type="project" value="TreeGrafter"/>
</dbReference>
<evidence type="ECO:0000256" key="6">
    <source>
        <dbReference type="ARBA" id="ARBA00022777"/>
    </source>
</evidence>
<protein>
    <recommendedName>
        <fullName evidence="3 10">Gluconokinase</fullName>
        <ecNumber evidence="3 10">2.7.1.12</ecNumber>
    </recommendedName>
</protein>